<proteinExistence type="predicted"/>
<dbReference type="AlphaFoldDB" id="A0A0X3WZD8"/>
<dbReference type="EMBL" id="LLZJ01000144">
    <property type="protein sequence ID" value="KUL62237.1"/>
    <property type="molecule type" value="Genomic_DNA"/>
</dbReference>
<reference evidence="2" key="1">
    <citation type="submission" date="2015-10" db="EMBL/GenBank/DDBJ databases">
        <authorList>
            <person name="Ju K.-S."/>
            <person name="Doroghazi J.R."/>
            <person name="Metcalf W.W."/>
        </authorList>
    </citation>
    <scope>NUCLEOTIDE SEQUENCE [LARGE SCALE GENOMIC DNA]</scope>
    <source>
        <strain evidence="2">NRRL F-8817</strain>
    </source>
</reference>
<dbReference type="Proteomes" id="UP000053413">
    <property type="component" value="Unassembled WGS sequence"/>
</dbReference>
<comment type="caution">
    <text evidence="1">The sequence shown here is derived from an EMBL/GenBank/DDBJ whole genome shotgun (WGS) entry which is preliminary data.</text>
</comment>
<gene>
    <name evidence="1" type="ORF">ADL28_13420</name>
</gene>
<organism evidence="1 2">
    <name type="scientific">Streptomyces violaceusniger</name>
    <dbReference type="NCBI Taxonomy" id="68280"/>
    <lineage>
        <taxon>Bacteria</taxon>
        <taxon>Bacillati</taxon>
        <taxon>Actinomycetota</taxon>
        <taxon>Actinomycetes</taxon>
        <taxon>Kitasatosporales</taxon>
        <taxon>Streptomycetaceae</taxon>
        <taxon>Streptomyces</taxon>
        <taxon>Streptomyces violaceusniger group</taxon>
    </lineage>
</organism>
<protein>
    <submittedName>
        <fullName evidence="1">Uncharacterized protein</fullName>
    </submittedName>
</protein>
<dbReference type="OrthoDB" id="9777306at2"/>
<name>A0A0X3WZD8_STRVO</name>
<evidence type="ECO:0000313" key="2">
    <source>
        <dbReference type="Proteomes" id="UP000053413"/>
    </source>
</evidence>
<accession>A0A0X3WZD8</accession>
<evidence type="ECO:0000313" key="1">
    <source>
        <dbReference type="EMBL" id="KUL62237.1"/>
    </source>
</evidence>
<dbReference type="RefSeq" id="WP_059143976.1">
    <property type="nucleotide sequence ID" value="NZ_LLZJ01000144.1"/>
</dbReference>
<sequence length="59" mass="6554">MPQVLPHLFGWQGLDVGRRTLSPSSPSYDGEYAFTGKLERVVFDVAPDEEGTGPFERVD</sequence>